<feature type="region of interest" description="Disordered" evidence="1">
    <location>
        <begin position="1"/>
        <end position="26"/>
    </location>
</feature>
<evidence type="ECO:0000256" key="1">
    <source>
        <dbReference type="SAM" id="MobiDB-lite"/>
    </source>
</evidence>
<accession>A0A3N8Q576</accession>
<dbReference type="Proteomes" id="UP000269271">
    <property type="component" value="Unassembled WGS sequence"/>
</dbReference>
<proteinExistence type="predicted"/>
<evidence type="ECO:0000313" key="2">
    <source>
        <dbReference type="EMBL" id="RQT18998.1"/>
    </source>
</evidence>
<name>A0A3N8Q576_9BURK</name>
<gene>
    <name evidence="2" type="ORF">DF037_33680</name>
</gene>
<sequence>MTYRNESAWVQPAAPSAAAAAPRATQARTTAEYRALDAAHHIHPFSDMGALNRA</sequence>
<feature type="non-terminal residue" evidence="2">
    <location>
        <position position="54"/>
    </location>
</feature>
<protein>
    <submittedName>
        <fullName evidence="2">Aspartate aminotransferase family protein</fullName>
    </submittedName>
</protein>
<organism evidence="2 3">
    <name type="scientific">Burkholderia contaminans</name>
    <dbReference type="NCBI Taxonomy" id="488447"/>
    <lineage>
        <taxon>Bacteria</taxon>
        <taxon>Pseudomonadati</taxon>
        <taxon>Pseudomonadota</taxon>
        <taxon>Betaproteobacteria</taxon>
        <taxon>Burkholderiales</taxon>
        <taxon>Burkholderiaceae</taxon>
        <taxon>Burkholderia</taxon>
        <taxon>Burkholderia cepacia complex</taxon>
    </lineage>
</organism>
<dbReference type="AlphaFoldDB" id="A0A3N8Q576"/>
<dbReference type="GO" id="GO:0008483">
    <property type="term" value="F:transaminase activity"/>
    <property type="evidence" value="ECO:0007669"/>
    <property type="project" value="UniProtKB-KW"/>
</dbReference>
<comment type="caution">
    <text evidence="2">The sequence shown here is derived from an EMBL/GenBank/DDBJ whole genome shotgun (WGS) entry which is preliminary data.</text>
</comment>
<keyword evidence="2" id="KW-0032">Aminotransferase</keyword>
<dbReference type="EMBL" id="QTQX01000030">
    <property type="protein sequence ID" value="RQT18998.1"/>
    <property type="molecule type" value="Genomic_DNA"/>
</dbReference>
<reference evidence="2 3" key="1">
    <citation type="submission" date="2018-08" db="EMBL/GenBank/DDBJ databases">
        <title>Comparative analysis of Burkholderia isolates from Puerto Rico.</title>
        <authorList>
            <person name="Hall C."/>
            <person name="Sahl J."/>
            <person name="Wagner D."/>
        </authorList>
    </citation>
    <scope>NUCLEOTIDE SEQUENCE [LARGE SCALE GENOMIC DNA]</scope>
    <source>
        <strain evidence="2 3">Bp9001</strain>
    </source>
</reference>
<keyword evidence="2" id="KW-0808">Transferase</keyword>
<evidence type="ECO:0000313" key="3">
    <source>
        <dbReference type="Proteomes" id="UP000269271"/>
    </source>
</evidence>
<feature type="compositionally biased region" description="Low complexity" evidence="1">
    <location>
        <begin position="11"/>
        <end position="26"/>
    </location>
</feature>